<sequence>MGEGQKSADEDMGVTTRSSLRRVLVPLLRLEYDEYPPTQTSVSAPASTMPSSFKPHNSPFNASKVALLIESRALPILAPLLLHFISVVPPDWRFRFMGSPQSVELVNSSHAVRSQVESGKLDLGLIPSNLSTDGQEMISRFLTNLWLYQTVVCIEKKKIAINIPITTVDVLTDQVRVDGSEPEDVWLTERLGHRPGARMANGSLSLTFSGEINPGQNVQAHKPEVADPSSCTSPPFPSATSKEKGDGEEYYIEGVDDWRDGFYEPMGYHTGGSGTMLFGGIWGNPRLRQHIWDYCPEVKMTLAMDAAKYIPGDCNANWKRDTGHANGGSMGIEDLGTVVSE</sequence>
<dbReference type="EMBL" id="WUBL01000159">
    <property type="protein sequence ID" value="KAF2964256.1"/>
    <property type="molecule type" value="Genomic_DNA"/>
</dbReference>
<name>A0A7C8MYY5_9PEZI</name>
<evidence type="ECO:0000313" key="3">
    <source>
        <dbReference type="Proteomes" id="UP000481858"/>
    </source>
</evidence>
<keyword evidence="3" id="KW-1185">Reference proteome</keyword>
<protein>
    <submittedName>
        <fullName evidence="2">Uncharacterized protein</fullName>
    </submittedName>
</protein>
<gene>
    <name evidence="2" type="ORF">GQX73_g9307</name>
</gene>
<proteinExistence type="predicted"/>
<feature type="region of interest" description="Disordered" evidence="1">
    <location>
        <begin position="217"/>
        <end position="248"/>
    </location>
</feature>
<organism evidence="2 3">
    <name type="scientific">Xylaria multiplex</name>
    <dbReference type="NCBI Taxonomy" id="323545"/>
    <lineage>
        <taxon>Eukaryota</taxon>
        <taxon>Fungi</taxon>
        <taxon>Dikarya</taxon>
        <taxon>Ascomycota</taxon>
        <taxon>Pezizomycotina</taxon>
        <taxon>Sordariomycetes</taxon>
        <taxon>Xylariomycetidae</taxon>
        <taxon>Xylariales</taxon>
        <taxon>Xylariaceae</taxon>
        <taxon>Xylaria</taxon>
    </lineage>
</organism>
<evidence type="ECO:0000313" key="2">
    <source>
        <dbReference type="EMBL" id="KAF2964256.1"/>
    </source>
</evidence>
<accession>A0A7C8MYY5</accession>
<dbReference type="Proteomes" id="UP000481858">
    <property type="component" value="Unassembled WGS sequence"/>
</dbReference>
<comment type="caution">
    <text evidence="2">The sequence shown here is derived from an EMBL/GenBank/DDBJ whole genome shotgun (WGS) entry which is preliminary data.</text>
</comment>
<reference evidence="2 3" key="1">
    <citation type="submission" date="2019-12" db="EMBL/GenBank/DDBJ databases">
        <title>Draft genome sequence of the ascomycete Xylaria multiplex DSM 110363.</title>
        <authorList>
            <person name="Buettner E."/>
            <person name="Kellner H."/>
        </authorList>
    </citation>
    <scope>NUCLEOTIDE SEQUENCE [LARGE SCALE GENOMIC DNA]</scope>
    <source>
        <strain evidence="2 3">DSM 110363</strain>
    </source>
</reference>
<dbReference type="InParanoid" id="A0A7C8MYY5"/>
<dbReference type="OrthoDB" id="10025998at2759"/>
<dbReference type="AlphaFoldDB" id="A0A7C8MYY5"/>
<evidence type="ECO:0000256" key="1">
    <source>
        <dbReference type="SAM" id="MobiDB-lite"/>
    </source>
</evidence>